<organism evidence="1 2">
    <name type="scientific">Methylobacterium symbioticum</name>
    <dbReference type="NCBI Taxonomy" id="2584084"/>
    <lineage>
        <taxon>Bacteria</taxon>
        <taxon>Pseudomonadati</taxon>
        <taxon>Pseudomonadota</taxon>
        <taxon>Alphaproteobacteria</taxon>
        <taxon>Hyphomicrobiales</taxon>
        <taxon>Methylobacteriaceae</taxon>
        <taxon>Methylobacterium</taxon>
    </lineage>
</organism>
<evidence type="ECO:0000313" key="1">
    <source>
        <dbReference type="EMBL" id="VUD69602.1"/>
    </source>
</evidence>
<dbReference type="OrthoDB" id="9765084at2"/>
<evidence type="ECO:0000313" key="2">
    <source>
        <dbReference type="Proteomes" id="UP000410984"/>
    </source>
</evidence>
<protein>
    <submittedName>
        <fullName evidence="1">Uncharacterized protein</fullName>
    </submittedName>
</protein>
<dbReference type="EMBL" id="CABFPH010000001">
    <property type="protein sequence ID" value="VUD69602.1"/>
    <property type="molecule type" value="Genomic_DNA"/>
</dbReference>
<dbReference type="Proteomes" id="UP000410984">
    <property type="component" value="Unassembled WGS sequence"/>
</dbReference>
<keyword evidence="2" id="KW-1185">Reference proteome</keyword>
<proteinExistence type="predicted"/>
<reference evidence="1 2" key="1">
    <citation type="submission" date="2019-06" db="EMBL/GenBank/DDBJ databases">
        <authorList>
            <person name="Rodrigo-Torres L."/>
            <person name="Arahal R. D."/>
            <person name="Lucena T."/>
        </authorList>
    </citation>
    <scope>NUCLEOTIDE SEQUENCE [LARGE SCALE GENOMIC DNA]</scope>
    <source>
        <strain evidence="1 2">SB0023/3</strain>
    </source>
</reference>
<name>A0A509E680_9HYPH</name>
<dbReference type="AlphaFoldDB" id="A0A509E680"/>
<accession>A0A509E680</accession>
<sequence>MNSDAISADELRHPLPALDLIRELAARDLPVFQSMPRGSTAVEPVAEVSDCRDRDRFERRGSLRLHVVGRASAHGWANWWIPNRAAIEAMPRASAFAIESRPDVEVYLCRRAPPL</sequence>
<gene>
    <name evidence="1" type="ORF">MET9862_00155</name>
</gene>